<dbReference type="PIRSF" id="PIRSF037112">
    <property type="entry name" value="Antirestriction_ArdC"/>
    <property type="match status" value="1"/>
</dbReference>
<evidence type="ECO:0000259" key="2">
    <source>
        <dbReference type="Pfam" id="PF18818"/>
    </source>
</evidence>
<dbReference type="RefSeq" id="WP_221270894.1">
    <property type="nucleotide sequence ID" value="NZ_JACHEO010000029.1"/>
</dbReference>
<gene>
    <name evidence="3" type="ORF">HNQ81_003305</name>
</gene>
<dbReference type="InterPro" id="IPR041459">
    <property type="entry name" value="MPTase-PolyVal"/>
</dbReference>
<keyword evidence="4" id="KW-1185">Reference proteome</keyword>
<dbReference type="InterPro" id="IPR013610">
    <property type="entry name" value="ArdC_N"/>
</dbReference>
<proteinExistence type="predicted"/>
<evidence type="ECO:0000259" key="1">
    <source>
        <dbReference type="Pfam" id="PF08401"/>
    </source>
</evidence>
<dbReference type="EMBL" id="JACHEO010000029">
    <property type="protein sequence ID" value="MBB5349549.1"/>
    <property type="molecule type" value="Genomic_DNA"/>
</dbReference>
<comment type="caution">
    <text evidence="3">The sequence shown here is derived from an EMBL/GenBank/DDBJ whole genome shotgun (WGS) entry which is preliminary data.</text>
</comment>
<evidence type="ECO:0000313" key="4">
    <source>
        <dbReference type="Proteomes" id="UP000539642"/>
    </source>
</evidence>
<dbReference type="Pfam" id="PF08401">
    <property type="entry name" value="ArdcN"/>
    <property type="match status" value="1"/>
</dbReference>
<name>A0A840V721_9BACT</name>
<feature type="domain" description="N-terminal" evidence="1">
    <location>
        <begin position="37"/>
        <end position="147"/>
    </location>
</feature>
<dbReference type="InterPro" id="IPR017113">
    <property type="entry name" value="Antirestriction_ArdC"/>
</dbReference>
<dbReference type="GO" id="GO:0003697">
    <property type="term" value="F:single-stranded DNA binding"/>
    <property type="evidence" value="ECO:0007669"/>
    <property type="project" value="InterPro"/>
</dbReference>
<dbReference type="AlphaFoldDB" id="A0A840V721"/>
<organism evidence="3 4">
    <name type="scientific">Desulfoprunum benzoelyticum</name>
    <dbReference type="NCBI Taxonomy" id="1506996"/>
    <lineage>
        <taxon>Bacteria</taxon>
        <taxon>Pseudomonadati</taxon>
        <taxon>Thermodesulfobacteriota</taxon>
        <taxon>Desulfobulbia</taxon>
        <taxon>Desulfobulbales</taxon>
        <taxon>Desulfobulbaceae</taxon>
        <taxon>Desulfoprunum</taxon>
    </lineage>
</organism>
<protein>
    <submittedName>
        <fullName evidence="3">Antirestriction protein ArdC</fullName>
    </submittedName>
</protein>
<sequence length="315" mass="34833">MKSPGLVVASSLRAGGNPARDHFSNSLEGGHTMAGNSVYDIITAEILQIMEQGVIPWQKPWGSKGAHRNLVSGKKYRGINIFLLSCAGFSSPWWLTYRQAQEKGGQVRKGEKGKRIVFWKLQGRSDEAEAEERGPRLVPLLRYYTVFNLQQVEGIEVPSEPDEAQLDPIAGAEAVFQSMPNPPSLVFGDRAAYSPGRDRVIMPDLQSFISSEEYYCALFHELGHSTGHQGRLNRKEITNNIHFGSHDYSKEELVAEMTASFLCGEVGILPATVRNSAAYLQSWAAKFREDKKMVVCAAAAAQKAADYILDRPGEE</sequence>
<dbReference type="Pfam" id="PF18818">
    <property type="entry name" value="MPTase-PolyVal"/>
    <property type="match status" value="1"/>
</dbReference>
<accession>A0A840V721</accession>
<dbReference type="Proteomes" id="UP000539642">
    <property type="component" value="Unassembled WGS sequence"/>
</dbReference>
<feature type="domain" description="Polyvalent protein metallopeptidase" evidence="2">
    <location>
        <begin position="188"/>
        <end position="299"/>
    </location>
</feature>
<reference evidence="3 4" key="1">
    <citation type="submission" date="2020-08" db="EMBL/GenBank/DDBJ databases">
        <title>Genomic Encyclopedia of Type Strains, Phase IV (KMG-IV): sequencing the most valuable type-strain genomes for metagenomic binning, comparative biology and taxonomic classification.</title>
        <authorList>
            <person name="Goeker M."/>
        </authorList>
    </citation>
    <scope>NUCLEOTIDE SEQUENCE [LARGE SCALE GENOMIC DNA]</scope>
    <source>
        <strain evidence="3 4">DSM 28570</strain>
    </source>
</reference>
<evidence type="ECO:0000313" key="3">
    <source>
        <dbReference type="EMBL" id="MBB5349549.1"/>
    </source>
</evidence>